<dbReference type="Proteomes" id="UP001158066">
    <property type="component" value="Unassembled WGS sequence"/>
</dbReference>
<dbReference type="PANTHER" id="PTHR21340">
    <property type="entry name" value="DIADENOSINE 5,5-P1,P4-TETRAPHOSPHATE PYROPHOSPHOHYDROLASE MUTT"/>
    <property type="match status" value="1"/>
</dbReference>
<evidence type="ECO:0000313" key="4">
    <source>
        <dbReference type="Proteomes" id="UP001158066"/>
    </source>
</evidence>
<sequence length="142" mass="16533">MRYETSAGGVVFFGNAILLLKKYNGDWVLPKGKVEPLETTRATAIREVAEESGVKADVLRYLGAIHYVYQASWARNENIYKTVHWFLMQSRTMRCFPQRSEGFVEARFVHMDRVLEIVKYTDERKMVQKGLEQLDRLGKKVK</sequence>
<dbReference type="InterPro" id="IPR051325">
    <property type="entry name" value="Nudix_hydrolase_domain"/>
</dbReference>
<dbReference type="PROSITE" id="PS00893">
    <property type="entry name" value="NUDIX_BOX"/>
    <property type="match status" value="1"/>
</dbReference>
<evidence type="ECO:0000259" key="2">
    <source>
        <dbReference type="PROSITE" id="PS51462"/>
    </source>
</evidence>
<keyword evidence="1" id="KW-0378">Hydrolase</keyword>
<feature type="domain" description="Nudix hydrolase" evidence="2">
    <location>
        <begin position="2"/>
        <end position="131"/>
    </location>
</feature>
<dbReference type="Gene3D" id="3.90.79.10">
    <property type="entry name" value="Nucleoside Triphosphate Pyrophosphohydrolase"/>
    <property type="match status" value="1"/>
</dbReference>
<dbReference type="GO" id="GO:0006754">
    <property type="term" value="P:ATP biosynthetic process"/>
    <property type="evidence" value="ECO:0007669"/>
    <property type="project" value="TreeGrafter"/>
</dbReference>
<dbReference type="EMBL" id="FXUF01000002">
    <property type="protein sequence ID" value="SMP45462.1"/>
    <property type="molecule type" value="Genomic_DNA"/>
</dbReference>
<dbReference type="PANTHER" id="PTHR21340:SF0">
    <property type="entry name" value="BIS(5'-NUCLEOSYL)-TETRAPHOSPHATASE [ASYMMETRICAL]"/>
    <property type="match status" value="1"/>
</dbReference>
<accession>A0AA46AI23</accession>
<name>A0AA46AI23_9CLOT</name>
<dbReference type="PROSITE" id="PS51462">
    <property type="entry name" value="NUDIX"/>
    <property type="match status" value="1"/>
</dbReference>
<dbReference type="InterPro" id="IPR000086">
    <property type="entry name" value="NUDIX_hydrolase_dom"/>
</dbReference>
<proteinExistence type="predicted"/>
<dbReference type="GO" id="GO:0004081">
    <property type="term" value="F:bis(5'-nucleosyl)-tetraphosphatase (asymmetrical) activity"/>
    <property type="evidence" value="ECO:0007669"/>
    <property type="project" value="TreeGrafter"/>
</dbReference>
<evidence type="ECO:0000313" key="3">
    <source>
        <dbReference type="EMBL" id="SMP45462.1"/>
    </source>
</evidence>
<dbReference type="Pfam" id="PF00293">
    <property type="entry name" value="NUDIX"/>
    <property type="match status" value="1"/>
</dbReference>
<dbReference type="InterPro" id="IPR020084">
    <property type="entry name" value="NUDIX_hydrolase_CS"/>
</dbReference>
<keyword evidence="4" id="KW-1185">Reference proteome</keyword>
<dbReference type="GO" id="GO:0006167">
    <property type="term" value="P:AMP biosynthetic process"/>
    <property type="evidence" value="ECO:0007669"/>
    <property type="project" value="TreeGrafter"/>
</dbReference>
<reference evidence="3" key="1">
    <citation type="submission" date="2017-05" db="EMBL/GenBank/DDBJ databases">
        <authorList>
            <person name="Varghese N."/>
            <person name="Submissions S."/>
        </authorList>
    </citation>
    <scope>NUCLEOTIDE SEQUENCE</scope>
    <source>
        <strain evidence="3">Su22</strain>
    </source>
</reference>
<dbReference type="RefSeq" id="WP_283408215.1">
    <property type="nucleotide sequence ID" value="NZ_FXUF01000002.1"/>
</dbReference>
<evidence type="ECO:0000256" key="1">
    <source>
        <dbReference type="ARBA" id="ARBA00022801"/>
    </source>
</evidence>
<dbReference type="AlphaFoldDB" id="A0AA46AI23"/>
<comment type="caution">
    <text evidence="3">The sequence shown here is derived from an EMBL/GenBank/DDBJ whole genome shotgun (WGS) entry which is preliminary data.</text>
</comment>
<dbReference type="SUPFAM" id="SSF55811">
    <property type="entry name" value="Nudix"/>
    <property type="match status" value="1"/>
</dbReference>
<organism evidence="3 4">
    <name type="scientific">Anoxynatronum buryatiense</name>
    <dbReference type="NCBI Taxonomy" id="489973"/>
    <lineage>
        <taxon>Bacteria</taxon>
        <taxon>Bacillati</taxon>
        <taxon>Bacillota</taxon>
        <taxon>Clostridia</taxon>
        <taxon>Eubacteriales</taxon>
        <taxon>Clostridiaceae</taxon>
        <taxon>Anoxynatronum</taxon>
    </lineage>
</organism>
<gene>
    <name evidence="3" type="ORF">SAMN06296020_102313</name>
</gene>
<protein>
    <submittedName>
        <fullName evidence="3">NUDIX domain-containing protein</fullName>
    </submittedName>
</protein>
<dbReference type="InterPro" id="IPR015797">
    <property type="entry name" value="NUDIX_hydrolase-like_dom_sf"/>
</dbReference>
<dbReference type="CDD" id="cd03673">
    <property type="entry name" value="NUDIX_Ap6A_hydrolase"/>
    <property type="match status" value="1"/>
</dbReference>